<dbReference type="InterPro" id="IPR000160">
    <property type="entry name" value="GGDEF_dom"/>
</dbReference>
<dbReference type="SUPFAM" id="SSF53850">
    <property type="entry name" value="Periplasmic binding protein-like II"/>
    <property type="match status" value="1"/>
</dbReference>
<dbReference type="RefSeq" id="WP_008617241.1">
    <property type="nucleotide sequence ID" value="NZ_AONQ01000025.1"/>
</dbReference>
<feature type="domain" description="GGDEF" evidence="5">
    <location>
        <begin position="333"/>
        <end position="462"/>
    </location>
</feature>
<dbReference type="InterPro" id="IPR029787">
    <property type="entry name" value="Nucleotide_cyclase"/>
</dbReference>
<dbReference type="eggNOG" id="COG3706">
    <property type="taxonomic scope" value="Bacteria"/>
</dbReference>
<comment type="caution">
    <text evidence="6">The sequence shown here is derived from an EMBL/GenBank/DDBJ whole genome shotgun (WGS) entry which is preliminary data.</text>
</comment>
<feature type="signal peptide" evidence="4">
    <location>
        <begin position="1"/>
        <end position="24"/>
    </location>
</feature>
<dbReference type="CDD" id="cd01949">
    <property type="entry name" value="GGDEF"/>
    <property type="match status" value="1"/>
</dbReference>
<dbReference type="InterPro" id="IPR043128">
    <property type="entry name" value="Rev_trsase/Diguanyl_cyclase"/>
</dbReference>
<dbReference type="InterPro" id="IPR001638">
    <property type="entry name" value="Solute-binding_3/MltF_N"/>
</dbReference>
<feature type="chain" id="PRO_5004029357" description="diguanylate cyclase" evidence="4">
    <location>
        <begin position="25"/>
        <end position="466"/>
    </location>
</feature>
<evidence type="ECO:0000256" key="3">
    <source>
        <dbReference type="SAM" id="Phobius"/>
    </source>
</evidence>
<keyword evidence="7" id="KW-1185">Reference proteome</keyword>
<proteinExistence type="predicted"/>
<dbReference type="GO" id="GO:0052621">
    <property type="term" value="F:diguanylate cyclase activity"/>
    <property type="evidence" value="ECO:0007669"/>
    <property type="project" value="UniProtKB-EC"/>
</dbReference>
<dbReference type="CDD" id="cd13708">
    <property type="entry name" value="PBP2_BvgS_like_1"/>
    <property type="match status" value="1"/>
</dbReference>
<dbReference type="SMART" id="SM00267">
    <property type="entry name" value="GGDEF"/>
    <property type="match status" value="1"/>
</dbReference>
<dbReference type="Gene3D" id="3.40.190.10">
    <property type="entry name" value="Periplasmic binding protein-like II"/>
    <property type="match status" value="2"/>
</dbReference>
<accession>M2YA27</accession>
<keyword evidence="3" id="KW-1133">Transmembrane helix</keyword>
<protein>
    <recommendedName>
        <fullName evidence="1">diguanylate cyclase</fullName>
        <ecNumber evidence="1">2.7.7.65</ecNumber>
    </recommendedName>
</protein>
<dbReference type="SUPFAM" id="SSF55073">
    <property type="entry name" value="Nucleotide cyclase"/>
    <property type="match status" value="1"/>
</dbReference>
<dbReference type="InterPro" id="IPR050469">
    <property type="entry name" value="Diguanylate_Cyclase"/>
</dbReference>
<sequence length="466" mass="51806">MRSLSSITWLVVWLLCTAAWSAGAAELTDSDRAYAASLGKVSFCVDPDWEPFEIISPAGQHQGIAADLLRLVTGRAGLSLELVPTTDWDESIATSKAGQCTLLSFLNQTPKRDEWLLFTDPLFTDSNVFITREEHPFIIDPAILSGESIALPSGTSMEERIRRDYPNLRVIITDSEKSAIDMVSTRQASMTLRSLIVAAYTIRKEGLFNLKIAGQMPNYSNNLRIGVLRDQPRLRDILNKAIATITPTERGQIINQHVAIQVQTGIDYALTIKIALGLIAVLAIVAYWGWRMRKLSQELDRLSQTDNLTNLPNRTRLNLQFPIELARARRLGQGLSLIMIDVDHFKRINDEFGHLVGDKVLIAMSDLVRRSVRAIDLPARWGGEELVVLCPDSHLDQALILAERIRQAVRDHDFDTGRRQTVSIGVATLGPSDDIDQLLNRADQALYIGKSSGRDRVCSEADLTGT</sequence>
<dbReference type="STRING" id="1244869.H261_10769"/>
<dbReference type="FunFam" id="3.30.70.270:FF:000001">
    <property type="entry name" value="Diguanylate cyclase domain protein"/>
    <property type="match status" value="1"/>
</dbReference>
<dbReference type="PANTHER" id="PTHR45138">
    <property type="entry name" value="REGULATORY COMPONENTS OF SENSORY TRANSDUCTION SYSTEM"/>
    <property type="match status" value="1"/>
</dbReference>
<keyword evidence="4" id="KW-0732">Signal</keyword>
<evidence type="ECO:0000256" key="4">
    <source>
        <dbReference type="SAM" id="SignalP"/>
    </source>
</evidence>
<reference evidence="6 7" key="1">
    <citation type="journal article" date="2014" name="Genome Announc.">
        <title>Draft Genome Sequence of Magnetospirillum sp. Strain SO-1, a Freshwater Magnetotactic Bacterium Isolated from the Ol'khovka River, Russia.</title>
        <authorList>
            <person name="Grouzdev D.S."/>
            <person name="Dziuba M.V."/>
            <person name="Sukhacheva M.S."/>
            <person name="Mardanov A.V."/>
            <person name="Beletskiy A.V."/>
            <person name="Kuznetsov B.B."/>
            <person name="Skryabin K.G."/>
        </authorList>
    </citation>
    <scope>NUCLEOTIDE SEQUENCE [LARGE SCALE GENOMIC DNA]</scope>
    <source>
        <strain evidence="6 7">SO-1</strain>
    </source>
</reference>
<dbReference type="PATRIC" id="fig|1244869.3.peg.2174"/>
<dbReference type="PROSITE" id="PS50887">
    <property type="entry name" value="GGDEF"/>
    <property type="match status" value="1"/>
</dbReference>
<gene>
    <name evidence="6" type="ORF">H261_10769</name>
</gene>
<name>M2YA27_9PROT</name>
<comment type="catalytic activity">
    <reaction evidence="2">
        <text>2 GTP = 3',3'-c-di-GMP + 2 diphosphate</text>
        <dbReference type="Rhea" id="RHEA:24898"/>
        <dbReference type="ChEBI" id="CHEBI:33019"/>
        <dbReference type="ChEBI" id="CHEBI:37565"/>
        <dbReference type="ChEBI" id="CHEBI:58805"/>
        <dbReference type="EC" id="2.7.7.65"/>
    </reaction>
</comment>
<dbReference type="GO" id="GO:0005886">
    <property type="term" value="C:plasma membrane"/>
    <property type="evidence" value="ECO:0007669"/>
    <property type="project" value="TreeGrafter"/>
</dbReference>
<dbReference type="NCBIfam" id="TIGR00254">
    <property type="entry name" value="GGDEF"/>
    <property type="match status" value="1"/>
</dbReference>
<dbReference type="Pfam" id="PF00497">
    <property type="entry name" value="SBP_bac_3"/>
    <property type="match status" value="1"/>
</dbReference>
<organism evidence="6 7">
    <name type="scientific">Paramagnetospirillum caucaseum</name>
    <dbReference type="NCBI Taxonomy" id="1244869"/>
    <lineage>
        <taxon>Bacteria</taxon>
        <taxon>Pseudomonadati</taxon>
        <taxon>Pseudomonadota</taxon>
        <taxon>Alphaproteobacteria</taxon>
        <taxon>Rhodospirillales</taxon>
        <taxon>Magnetospirillaceae</taxon>
        <taxon>Paramagnetospirillum</taxon>
    </lineage>
</organism>
<dbReference type="AlphaFoldDB" id="M2YA27"/>
<dbReference type="EMBL" id="AONQ01000025">
    <property type="protein sequence ID" value="EME69881.1"/>
    <property type="molecule type" value="Genomic_DNA"/>
</dbReference>
<dbReference type="SMART" id="SM00062">
    <property type="entry name" value="PBPb"/>
    <property type="match status" value="1"/>
</dbReference>
<evidence type="ECO:0000256" key="2">
    <source>
        <dbReference type="ARBA" id="ARBA00034247"/>
    </source>
</evidence>
<keyword evidence="3" id="KW-0812">Transmembrane</keyword>
<dbReference type="PANTHER" id="PTHR45138:SF9">
    <property type="entry name" value="DIGUANYLATE CYCLASE DGCM-RELATED"/>
    <property type="match status" value="1"/>
</dbReference>
<evidence type="ECO:0000259" key="5">
    <source>
        <dbReference type="PROSITE" id="PS50887"/>
    </source>
</evidence>
<evidence type="ECO:0000313" key="7">
    <source>
        <dbReference type="Proteomes" id="UP000011744"/>
    </source>
</evidence>
<dbReference type="GO" id="GO:0043709">
    <property type="term" value="P:cell adhesion involved in single-species biofilm formation"/>
    <property type="evidence" value="ECO:0007669"/>
    <property type="project" value="TreeGrafter"/>
</dbReference>
<dbReference type="Gene3D" id="3.30.70.270">
    <property type="match status" value="1"/>
</dbReference>
<dbReference type="Pfam" id="PF00990">
    <property type="entry name" value="GGDEF"/>
    <property type="match status" value="1"/>
</dbReference>
<dbReference type="EC" id="2.7.7.65" evidence="1"/>
<evidence type="ECO:0000256" key="1">
    <source>
        <dbReference type="ARBA" id="ARBA00012528"/>
    </source>
</evidence>
<keyword evidence="3" id="KW-0472">Membrane</keyword>
<dbReference type="GO" id="GO:1902201">
    <property type="term" value="P:negative regulation of bacterial-type flagellum-dependent cell motility"/>
    <property type="evidence" value="ECO:0007669"/>
    <property type="project" value="TreeGrafter"/>
</dbReference>
<feature type="transmembrane region" description="Helical" evidence="3">
    <location>
        <begin position="268"/>
        <end position="290"/>
    </location>
</feature>
<evidence type="ECO:0000313" key="6">
    <source>
        <dbReference type="EMBL" id="EME69881.1"/>
    </source>
</evidence>
<dbReference type="Proteomes" id="UP000011744">
    <property type="component" value="Unassembled WGS sequence"/>
</dbReference>
<dbReference type="OrthoDB" id="9812260at2"/>